<keyword evidence="1 2" id="KW-0732">Signal</keyword>
<comment type="caution">
    <text evidence="4">The sequence shown here is derived from an EMBL/GenBank/DDBJ whole genome shotgun (WGS) entry which is preliminary data.</text>
</comment>
<dbReference type="PANTHER" id="PTHR21666">
    <property type="entry name" value="PEPTIDASE-RELATED"/>
    <property type="match status" value="1"/>
</dbReference>
<dbReference type="Proteomes" id="UP000656042">
    <property type="component" value="Unassembled WGS sequence"/>
</dbReference>
<organism evidence="4 5">
    <name type="scientific">Mangrovihabitans endophyticus</name>
    <dbReference type="NCBI Taxonomy" id="1751298"/>
    <lineage>
        <taxon>Bacteria</taxon>
        <taxon>Bacillati</taxon>
        <taxon>Actinomycetota</taxon>
        <taxon>Actinomycetes</taxon>
        <taxon>Micromonosporales</taxon>
        <taxon>Micromonosporaceae</taxon>
        <taxon>Mangrovihabitans</taxon>
    </lineage>
</organism>
<dbReference type="SUPFAM" id="SSF51261">
    <property type="entry name" value="Duplicated hybrid motif"/>
    <property type="match status" value="1"/>
</dbReference>
<evidence type="ECO:0000256" key="2">
    <source>
        <dbReference type="SAM" id="SignalP"/>
    </source>
</evidence>
<evidence type="ECO:0000313" key="4">
    <source>
        <dbReference type="EMBL" id="GGK89799.1"/>
    </source>
</evidence>
<dbReference type="Gene3D" id="2.70.70.10">
    <property type="entry name" value="Glucose Permease (Domain IIA)"/>
    <property type="match status" value="1"/>
</dbReference>
<feature type="chain" id="PRO_5035197170" description="M23ase beta-sheet core domain-containing protein" evidence="2">
    <location>
        <begin position="22"/>
        <end position="187"/>
    </location>
</feature>
<evidence type="ECO:0000259" key="3">
    <source>
        <dbReference type="Pfam" id="PF01551"/>
    </source>
</evidence>
<dbReference type="Pfam" id="PF01551">
    <property type="entry name" value="Peptidase_M23"/>
    <property type="match status" value="1"/>
</dbReference>
<reference evidence="4" key="2">
    <citation type="submission" date="2020-09" db="EMBL/GenBank/DDBJ databases">
        <authorList>
            <person name="Sun Q."/>
            <person name="Zhou Y."/>
        </authorList>
    </citation>
    <scope>NUCLEOTIDE SEQUENCE</scope>
    <source>
        <strain evidence="4">CGMCC 4.7299</strain>
    </source>
</reference>
<gene>
    <name evidence="4" type="ORF">GCM10012284_24720</name>
</gene>
<dbReference type="CDD" id="cd12797">
    <property type="entry name" value="M23_peptidase"/>
    <property type="match status" value="1"/>
</dbReference>
<dbReference type="AlphaFoldDB" id="A0A8J3BYM9"/>
<protein>
    <recommendedName>
        <fullName evidence="3">M23ase beta-sheet core domain-containing protein</fullName>
    </recommendedName>
</protein>
<feature type="signal peptide" evidence="2">
    <location>
        <begin position="1"/>
        <end position="21"/>
    </location>
</feature>
<sequence length="187" mass="19216">MLTAMSVLLAVLLALAPPTIAAVPPADPPPGADPARGPIWGPVAGPVGYVWPVAPARLTRRFEPPPLPWLPGHRGVDLAASPATVVRSAGAGTVVFAGQVAGRGVVSVAHAGGLRTTYEPLAVARLHAGDRVPAGRPLGTLVAGHPGCPATACLHWGLRHGERYLDPLALLGRGRVRLLPRPGVPRR</sequence>
<dbReference type="InterPro" id="IPR011055">
    <property type="entry name" value="Dup_hybrid_motif"/>
</dbReference>
<evidence type="ECO:0000313" key="5">
    <source>
        <dbReference type="Proteomes" id="UP000656042"/>
    </source>
</evidence>
<accession>A0A8J3BYM9</accession>
<dbReference type="PANTHER" id="PTHR21666:SF289">
    <property type="entry name" value="L-ALA--D-GLU ENDOPEPTIDASE"/>
    <property type="match status" value="1"/>
</dbReference>
<name>A0A8J3BYM9_9ACTN</name>
<proteinExistence type="predicted"/>
<dbReference type="InterPro" id="IPR050570">
    <property type="entry name" value="Cell_wall_metabolism_enzyme"/>
</dbReference>
<evidence type="ECO:0000256" key="1">
    <source>
        <dbReference type="ARBA" id="ARBA00022729"/>
    </source>
</evidence>
<dbReference type="GO" id="GO:0004222">
    <property type="term" value="F:metalloendopeptidase activity"/>
    <property type="evidence" value="ECO:0007669"/>
    <property type="project" value="TreeGrafter"/>
</dbReference>
<dbReference type="InterPro" id="IPR016047">
    <property type="entry name" value="M23ase_b-sheet_dom"/>
</dbReference>
<feature type="domain" description="M23ase beta-sheet core" evidence="3">
    <location>
        <begin position="72"/>
        <end position="167"/>
    </location>
</feature>
<keyword evidence="5" id="KW-1185">Reference proteome</keyword>
<dbReference type="EMBL" id="BMMX01000008">
    <property type="protein sequence ID" value="GGK89799.1"/>
    <property type="molecule type" value="Genomic_DNA"/>
</dbReference>
<reference evidence="4" key="1">
    <citation type="journal article" date="2014" name="Int. J. Syst. Evol. Microbiol.">
        <title>Complete genome sequence of Corynebacterium casei LMG S-19264T (=DSM 44701T), isolated from a smear-ripened cheese.</title>
        <authorList>
            <consortium name="US DOE Joint Genome Institute (JGI-PGF)"/>
            <person name="Walter F."/>
            <person name="Albersmeier A."/>
            <person name="Kalinowski J."/>
            <person name="Ruckert C."/>
        </authorList>
    </citation>
    <scope>NUCLEOTIDE SEQUENCE</scope>
    <source>
        <strain evidence="4">CGMCC 4.7299</strain>
    </source>
</reference>